<keyword evidence="2" id="KW-0238">DNA-binding</keyword>
<dbReference type="Gene3D" id="1.10.150.690">
    <property type="entry name" value="DUF2063"/>
    <property type="match status" value="1"/>
</dbReference>
<dbReference type="InterPro" id="IPR018640">
    <property type="entry name" value="DUF2063"/>
</dbReference>
<accession>A0ABU8TG27</accession>
<organism evidence="2 3">
    <name type="scientific">Roseibium algae</name>
    <dbReference type="NCBI Taxonomy" id="3123038"/>
    <lineage>
        <taxon>Bacteria</taxon>
        <taxon>Pseudomonadati</taxon>
        <taxon>Pseudomonadota</taxon>
        <taxon>Alphaproteobacteria</taxon>
        <taxon>Hyphomicrobiales</taxon>
        <taxon>Stappiaceae</taxon>
        <taxon>Roseibium</taxon>
    </lineage>
</organism>
<sequence length="259" mass="28142">MPVDRAHEAASFPGFGDALLDASLPTPTGIVGPDGNPAPKRFGVYRNNVISSLIEALEQTFPAVQHMLGEEYFKALARDFVVAHPPTSPVLIWYGDEFPAFVECFKPLAPYPYLSDVARVEWAWLQAYHSQDAAPLDPSELAAVAPKDLGAMVFAVHPAVFIVQSSWPVWSLVAANRFALGEAQVEIDFSDGQSVLVTRPHLDVELMRLRSGGALFLEKLMSGATLGVAAEETSATDHEFVLSDTLTDFLSLGVFRTLL</sequence>
<name>A0ABU8TG27_9HYPH</name>
<protein>
    <submittedName>
        <fullName evidence="2">DNA-binding domain-containing protein</fullName>
    </submittedName>
</protein>
<evidence type="ECO:0000313" key="3">
    <source>
        <dbReference type="Proteomes" id="UP001385499"/>
    </source>
</evidence>
<dbReference type="GO" id="GO:0003677">
    <property type="term" value="F:DNA binding"/>
    <property type="evidence" value="ECO:0007669"/>
    <property type="project" value="UniProtKB-KW"/>
</dbReference>
<dbReference type="RefSeq" id="WP_340272624.1">
    <property type="nucleotide sequence ID" value="NZ_JBAKIA010000001.1"/>
</dbReference>
<dbReference type="EMBL" id="JBAKIA010000001">
    <property type="protein sequence ID" value="MEJ8473108.1"/>
    <property type="molecule type" value="Genomic_DNA"/>
</dbReference>
<feature type="domain" description="Putative DNA-binding" evidence="1">
    <location>
        <begin position="15"/>
        <end position="102"/>
    </location>
</feature>
<evidence type="ECO:0000313" key="2">
    <source>
        <dbReference type="EMBL" id="MEJ8473108.1"/>
    </source>
</evidence>
<dbReference type="Proteomes" id="UP001385499">
    <property type="component" value="Unassembled WGS sequence"/>
</dbReference>
<reference evidence="2 3" key="1">
    <citation type="submission" date="2024-02" db="EMBL/GenBank/DDBJ databases">
        <title>Roseibium algae sp. nov., isolated from marine alga (Grateloupia sp.), showing potential in myo-inositol conversion.</title>
        <authorList>
            <person name="Wang Y."/>
        </authorList>
    </citation>
    <scope>NUCLEOTIDE SEQUENCE [LARGE SCALE GENOMIC DNA]</scope>
    <source>
        <strain evidence="2 3">H3510</strain>
    </source>
</reference>
<comment type="caution">
    <text evidence="2">The sequence shown here is derived from an EMBL/GenBank/DDBJ whole genome shotgun (WGS) entry which is preliminary data.</text>
</comment>
<evidence type="ECO:0000259" key="1">
    <source>
        <dbReference type="Pfam" id="PF09836"/>
    </source>
</evidence>
<keyword evidence="3" id="KW-1185">Reference proteome</keyword>
<dbReference type="InterPro" id="IPR044922">
    <property type="entry name" value="DUF2063_N_sf"/>
</dbReference>
<proteinExistence type="predicted"/>
<dbReference type="Pfam" id="PF09836">
    <property type="entry name" value="DUF2063"/>
    <property type="match status" value="1"/>
</dbReference>
<gene>
    <name evidence="2" type="ORF">V6575_03335</name>
</gene>